<dbReference type="Proteomes" id="UP001152024">
    <property type="component" value="Unassembled WGS sequence"/>
</dbReference>
<comment type="caution">
    <text evidence="2">The sequence shown here is derived from an EMBL/GenBank/DDBJ whole genome shotgun (WGS) entry which is preliminary data.</text>
</comment>
<dbReference type="EMBL" id="JAOQBH010000010">
    <property type="protein sequence ID" value="KAJ4130230.1"/>
    <property type="molecule type" value="Genomic_DNA"/>
</dbReference>
<name>A0ABQ8RAE4_FUSEQ</name>
<keyword evidence="3" id="KW-1185">Reference proteome</keyword>
<feature type="coiled-coil region" evidence="1">
    <location>
        <begin position="148"/>
        <end position="182"/>
    </location>
</feature>
<accession>A0ABQ8RAE4</accession>
<evidence type="ECO:0000256" key="1">
    <source>
        <dbReference type="SAM" id="Coils"/>
    </source>
</evidence>
<evidence type="ECO:0000313" key="3">
    <source>
        <dbReference type="Proteomes" id="UP001152024"/>
    </source>
</evidence>
<proteinExistence type="predicted"/>
<protein>
    <submittedName>
        <fullName evidence="2">Uncharacterized protein</fullName>
    </submittedName>
</protein>
<sequence length="263" mass="29844">MELELPNDAAFEREVLVFIRIDHDRVNVQLILQLCLVRKPILPTLGPSLNLRKSKSLCVTKRCFSSNLECNTQAIQKIQQEHAIALAPKDREIELLRDSLTDLRQGVKARDDLVSVLKGSKASSYNQLQALRDLRERDETTLRQIGELHLKAAKVAELSDKNKALEERLQQQAHYINGLKNAMKAPARSNELCQLFYRLYSGVQNLKIDTMGDVEGQDCVNRLATVILSVGGSRRFVRFVERVDNSNLYCFTDVCLLASYSRS</sequence>
<evidence type="ECO:0000313" key="2">
    <source>
        <dbReference type="EMBL" id="KAJ4130230.1"/>
    </source>
</evidence>
<keyword evidence="1" id="KW-0175">Coiled coil</keyword>
<organism evidence="2 3">
    <name type="scientific">Fusarium equiseti</name>
    <name type="common">Fusarium scirpi</name>
    <dbReference type="NCBI Taxonomy" id="61235"/>
    <lineage>
        <taxon>Eukaryota</taxon>
        <taxon>Fungi</taxon>
        <taxon>Dikarya</taxon>
        <taxon>Ascomycota</taxon>
        <taxon>Pezizomycotina</taxon>
        <taxon>Sordariomycetes</taxon>
        <taxon>Hypocreomycetidae</taxon>
        <taxon>Hypocreales</taxon>
        <taxon>Nectriaceae</taxon>
        <taxon>Fusarium</taxon>
        <taxon>Fusarium incarnatum-equiseti species complex</taxon>
    </lineage>
</organism>
<reference evidence="2" key="1">
    <citation type="submission" date="2022-09" db="EMBL/GenBank/DDBJ databases">
        <title>Fusarium specimens isolated from Avocado Roots.</title>
        <authorList>
            <person name="Stajich J."/>
            <person name="Roper C."/>
            <person name="Heimlech-Rivalta G."/>
        </authorList>
    </citation>
    <scope>NUCLEOTIDE SEQUENCE</scope>
    <source>
        <strain evidence="2">CF00095</strain>
    </source>
</reference>
<gene>
    <name evidence="2" type="ORF">NW768_007213</name>
</gene>